<dbReference type="EC" id="2.1.1.37" evidence="7"/>
<name>A0ABW1ZRI1_9DEIO</name>
<dbReference type="PRINTS" id="PR00105">
    <property type="entry name" value="C5METTRFRASE"/>
</dbReference>
<dbReference type="Gene3D" id="3.90.120.10">
    <property type="entry name" value="DNA Methylase, subunit A, domain 2"/>
    <property type="match status" value="1"/>
</dbReference>
<dbReference type="PROSITE" id="PS51679">
    <property type="entry name" value="SAM_MT_C5"/>
    <property type="match status" value="1"/>
</dbReference>
<proteinExistence type="inferred from homology"/>
<keyword evidence="2 5" id="KW-0808">Transferase</keyword>
<protein>
    <recommendedName>
        <fullName evidence="7">Cytosine-specific methyltransferase</fullName>
        <ecNumber evidence="7">2.1.1.37</ecNumber>
    </recommendedName>
</protein>
<comment type="caution">
    <text evidence="8">The sequence shown here is derived from an EMBL/GenBank/DDBJ whole genome shotgun (WGS) entry which is preliminary data.</text>
</comment>
<comment type="catalytic activity">
    <reaction evidence="7">
        <text>a 2'-deoxycytidine in DNA + S-adenosyl-L-methionine = a 5-methyl-2'-deoxycytidine in DNA + S-adenosyl-L-homocysteine + H(+)</text>
        <dbReference type="Rhea" id="RHEA:13681"/>
        <dbReference type="Rhea" id="RHEA-COMP:11369"/>
        <dbReference type="Rhea" id="RHEA-COMP:11370"/>
        <dbReference type="ChEBI" id="CHEBI:15378"/>
        <dbReference type="ChEBI" id="CHEBI:57856"/>
        <dbReference type="ChEBI" id="CHEBI:59789"/>
        <dbReference type="ChEBI" id="CHEBI:85452"/>
        <dbReference type="ChEBI" id="CHEBI:85454"/>
        <dbReference type="EC" id="2.1.1.37"/>
    </reaction>
</comment>
<evidence type="ECO:0000256" key="5">
    <source>
        <dbReference type="PROSITE-ProRule" id="PRU01016"/>
    </source>
</evidence>
<dbReference type="Pfam" id="PF00145">
    <property type="entry name" value="DNA_methylase"/>
    <property type="match status" value="1"/>
</dbReference>
<dbReference type="GO" id="GO:0003886">
    <property type="term" value="F:DNA (cytosine-5-)-methyltransferase activity"/>
    <property type="evidence" value="ECO:0007669"/>
    <property type="project" value="UniProtKB-EC"/>
</dbReference>
<gene>
    <name evidence="8" type="ORF">ACFP90_23190</name>
</gene>
<organism evidence="8 9">
    <name type="scientific">Deinococcus multiflagellatus</name>
    <dbReference type="NCBI Taxonomy" id="1656887"/>
    <lineage>
        <taxon>Bacteria</taxon>
        <taxon>Thermotogati</taxon>
        <taxon>Deinococcota</taxon>
        <taxon>Deinococci</taxon>
        <taxon>Deinococcales</taxon>
        <taxon>Deinococcaceae</taxon>
        <taxon>Deinococcus</taxon>
    </lineage>
</organism>
<dbReference type="PANTHER" id="PTHR10629">
    <property type="entry name" value="CYTOSINE-SPECIFIC METHYLTRANSFERASE"/>
    <property type="match status" value="1"/>
</dbReference>
<dbReference type="InterPro" id="IPR001525">
    <property type="entry name" value="C5_MeTfrase"/>
</dbReference>
<evidence type="ECO:0000256" key="7">
    <source>
        <dbReference type="RuleBase" id="RU000417"/>
    </source>
</evidence>
<keyword evidence="9" id="KW-1185">Reference proteome</keyword>
<dbReference type="Proteomes" id="UP001596317">
    <property type="component" value="Unassembled WGS sequence"/>
</dbReference>
<reference evidence="9" key="1">
    <citation type="journal article" date="2019" name="Int. J. Syst. Evol. Microbiol.">
        <title>The Global Catalogue of Microorganisms (GCM) 10K type strain sequencing project: providing services to taxonomists for standard genome sequencing and annotation.</title>
        <authorList>
            <consortium name="The Broad Institute Genomics Platform"/>
            <consortium name="The Broad Institute Genome Sequencing Center for Infectious Disease"/>
            <person name="Wu L."/>
            <person name="Ma J."/>
        </authorList>
    </citation>
    <scope>NUCLEOTIDE SEQUENCE [LARGE SCALE GENOMIC DNA]</scope>
    <source>
        <strain evidence="9">CCUG 63830</strain>
    </source>
</reference>
<evidence type="ECO:0000256" key="6">
    <source>
        <dbReference type="RuleBase" id="RU000416"/>
    </source>
</evidence>
<accession>A0ABW1ZRI1</accession>
<keyword evidence="3 5" id="KW-0949">S-adenosyl-L-methionine</keyword>
<evidence type="ECO:0000313" key="9">
    <source>
        <dbReference type="Proteomes" id="UP001596317"/>
    </source>
</evidence>
<comment type="similarity">
    <text evidence="5 6">Belongs to the class I-like SAM-binding methyltransferase superfamily. C5-methyltransferase family.</text>
</comment>
<dbReference type="InterPro" id="IPR050390">
    <property type="entry name" value="C5-Methyltransferase"/>
</dbReference>
<evidence type="ECO:0000313" key="8">
    <source>
        <dbReference type="EMBL" id="MFC6662952.1"/>
    </source>
</evidence>
<keyword evidence="4" id="KW-0680">Restriction system</keyword>
<feature type="active site" evidence="5">
    <location>
        <position position="77"/>
    </location>
</feature>
<dbReference type="Gene3D" id="3.40.50.150">
    <property type="entry name" value="Vaccinia Virus protein VP39"/>
    <property type="match status" value="1"/>
</dbReference>
<dbReference type="RefSeq" id="WP_380059089.1">
    <property type="nucleotide sequence ID" value="NZ_JBHSWB010000002.1"/>
</dbReference>
<dbReference type="NCBIfam" id="TIGR00675">
    <property type="entry name" value="dcm"/>
    <property type="match status" value="1"/>
</dbReference>
<dbReference type="PANTHER" id="PTHR10629:SF52">
    <property type="entry name" value="DNA (CYTOSINE-5)-METHYLTRANSFERASE 1"/>
    <property type="match status" value="1"/>
</dbReference>
<evidence type="ECO:0000256" key="3">
    <source>
        <dbReference type="ARBA" id="ARBA00022691"/>
    </source>
</evidence>
<dbReference type="InterPro" id="IPR029063">
    <property type="entry name" value="SAM-dependent_MTases_sf"/>
</dbReference>
<dbReference type="InterPro" id="IPR018117">
    <property type="entry name" value="C5_DNA_meth_AS"/>
</dbReference>
<keyword evidence="1 5" id="KW-0489">Methyltransferase</keyword>
<evidence type="ECO:0000256" key="4">
    <source>
        <dbReference type="ARBA" id="ARBA00022747"/>
    </source>
</evidence>
<dbReference type="PROSITE" id="PS00094">
    <property type="entry name" value="C5_MTASE_1"/>
    <property type="match status" value="1"/>
</dbReference>
<dbReference type="EMBL" id="JBHSWB010000002">
    <property type="protein sequence ID" value="MFC6662952.1"/>
    <property type="molecule type" value="Genomic_DNA"/>
</dbReference>
<evidence type="ECO:0000256" key="2">
    <source>
        <dbReference type="ARBA" id="ARBA00022679"/>
    </source>
</evidence>
<dbReference type="GO" id="GO:0032259">
    <property type="term" value="P:methylation"/>
    <property type="evidence" value="ECO:0007669"/>
    <property type="project" value="UniProtKB-KW"/>
</dbReference>
<dbReference type="SUPFAM" id="SSF53335">
    <property type="entry name" value="S-adenosyl-L-methionine-dependent methyltransferases"/>
    <property type="match status" value="1"/>
</dbReference>
<sequence length="327" mass="36086">MSTFAGRGGSSTGYHMAGYRELLAVEWDAHAADTLRLNYPHLDVYHGDIAQLSVAEVLRRTGLAPGELDLFDGSPPCQGFSTMGQRQLDDPRNQLFRQFVRLVDGLAPRTFVMENVRGMVAGPMRQIYGEALAALRAAGPGYRTVSGILVASQLGVPQARGRLIVIGVREDLGLQPTLPRPQTRPVTVRDALYGLSNTPQGMKLQDHWIPVWARIKPGQSFKAIHPKGHLFSHMKISPDRPSPTILKTVGVTCDGRANAGLYHWRWPRLMTIPELKRLGSFPDAYQFARAGDEVDDFIAAWNGIGNSVPPLMTRAIAQHIRGTILRR</sequence>
<evidence type="ECO:0000256" key="1">
    <source>
        <dbReference type="ARBA" id="ARBA00022603"/>
    </source>
</evidence>